<dbReference type="SUPFAM" id="SSF47923">
    <property type="entry name" value="Ypt/Rab-GAP domain of gyp1p"/>
    <property type="match status" value="2"/>
</dbReference>
<sequence>MKLIYTKSGFYLKETHGFFTILSKSTTIFISWIPEYLIHPNDLCQFIQYDGLLKTNLPEIQVNLGQDETTLIMLKNIHSLHLQPPSLLPGFIQITTSTQTLSPLYFFGKTAWPGDDMTQILHRLTETTPLETNEWLSLFDAQGKPSLNIPRIVFERGLCPQTRPEAWKFLLGIYPWQSTKDERRAIDSSQHEAYNRIKRVWSDDPEMQSTQRFLDEKHSIEIDLHRTDHEMLMKEDLEAMKNILISYNVYNTELGYSQGMSDILAPLWVTMKNEVWAFWAFCGFMDRIQHNFFMDQTGMQQQIHQLEELVRFMDPILYERLSQLGLTNMLFSFRWLLVWFKREFEWEDCIRLWEFMWSDWLSSKMVLFVALAVMDQERNKILNELEDFDDVLR</sequence>
<dbReference type="OrthoDB" id="10264062at2759"/>
<evidence type="ECO:0000256" key="1">
    <source>
        <dbReference type="ARBA" id="ARBA00022468"/>
    </source>
</evidence>
<protein>
    <submittedName>
        <fullName evidence="3">GTPase activating protein</fullName>
    </submittedName>
</protein>
<keyword evidence="1" id="KW-0343">GTPase activation</keyword>
<reference evidence="3 4" key="1">
    <citation type="journal article" date="2018" name="G3 (Bethesda)">
        <title>Phylogenetic and Phylogenomic Definition of Rhizopus Species.</title>
        <authorList>
            <person name="Gryganskyi A.P."/>
            <person name="Golan J."/>
            <person name="Dolatabadi S."/>
            <person name="Mondo S."/>
            <person name="Robb S."/>
            <person name="Idnurm A."/>
            <person name="Muszewska A."/>
            <person name="Steczkiewicz K."/>
            <person name="Masonjones S."/>
            <person name="Liao H.L."/>
            <person name="Gajdeczka M.T."/>
            <person name="Anike F."/>
            <person name="Vuek A."/>
            <person name="Anishchenko I.M."/>
            <person name="Voigt K."/>
            <person name="de Hoog G.S."/>
            <person name="Smith M.E."/>
            <person name="Heitman J."/>
            <person name="Vilgalys R."/>
            <person name="Stajich J.E."/>
        </authorList>
    </citation>
    <scope>NUCLEOTIDE SEQUENCE [LARGE SCALE GENOMIC DNA]</scope>
    <source>
        <strain evidence="3 4">LSU 92-RS-03</strain>
    </source>
</reference>
<feature type="domain" description="Rab-GAP TBC" evidence="2">
    <location>
        <begin position="157"/>
        <end position="360"/>
    </location>
</feature>
<dbReference type="Gene3D" id="1.10.472.80">
    <property type="entry name" value="Ypt/Rab-GAP domain of gyp1p, domain 3"/>
    <property type="match status" value="1"/>
</dbReference>
<dbReference type="PANTHER" id="PTHR22957:SF502">
    <property type="entry name" value="SMALL G PROTEIN SIGNALING MODULATOR 2-RELATED"/>
    <property type="match status" value="1"/>
</dbReference>
<evidence type="ECO:0000259" key="2">
    <source>
        <dbReference type="PROSITE" id="PS50086"/>
    </source>
</evidence>
<proteinExistence type="predicted"/>
<dbReference type="STRING" id="4846.A0A367IM43"/>
<dbReference type="PANTHER" id="PTHR22957">
    <property type="entry name" value="TBC1 DOMAIN FAMILY MEMBER GTPASE-ACTIVATING PROTEIN"/>
    <property type="match status" value="1"/>
</dbReference>
<gene>
    <name evidence="3" type="primary">GYP7_2</name>
    <name evidence="3" type="ORF">CU098_001858</name>
</gene>
<organism evidence="3 4">
    <name type="scientific">Rhizopus stolonifer</name>
    <name type="common">Rhizopus nigricans</name>
    <dbReference type="NCBI Taxonomy" id="4846"/>
    <lineage>
        <taxon>Eukaryota</taxon>
        <taxon>Fungi</taxon>
        <taxon>Fungi incertae sedis</taxon>
        <taxon>Mucoromycota</taxon>
        <taxon>Mucoromycotina</taxon>
        <taxon>Mucoromycetes</taxon>
        <taxon>Mucorales</taxon>
        <taxon>Mucorineae</taxon>
        <taxon>Rhizopodaceae</taxon>
        <taxon>Rhizopus</taxon>
    </lineage>
</organism>
<dbReference type="PROSITE" id="PS50086">
    <property type="entry name" value="TBC_RABGAP"/>
    <property type="match status" value="1"/>
</dbReference>
<accession>A0A367IM43</accession>
<evidence type="ECO:0000313" key="3">
    <source>
        <dbReference type="EMBL" id="RCH78750.1"/>
    </source>
</evidence>
<dbReference type="GO" id="GO:0005096">
    <property type="term" value="F:GTPase activator activity"/>
    <property type="evidence" value="ECO:0007669"/>
    <property type="project" value="UniProtKB-KW"/>
</dbReference>
<name>A0A367IM43_RHIST</name>
<dbReference type="EMBL" id="PJQM01007021">
    <property type="protein sequence ID" value="RCH78750.1"/>
    <property type="molecule type" value="Genomic_DNA"/>
</dbReference>
<comment type="caution">
    <text evidence="3">The sequence shown here is derived from an EMBL/GenBank/DDBJ whole genome shotgun (WGS) entry which is preliminary data.</text>
</comment>
<dbReference type="InterPro" id="IPR000195">
    <property type="entry name" value="Rab-GAP-TBC_dom"/>
</dbReference>
<dbReference type="AlphaFoldDB" id="A0A367IM43"/>
<dbReference type="SMART" id="SM00164">
    <property type="entry name" value="TBC"/>
    <property type="match status" value="1"/>
</dbReference>
<dbReference type="InterPro" id="IPR035969">
    <property type="entry name" value="Rab-GAP_TBC_sf"/>
</dbReference>
<evidence type="ECO:0000313" key="4">
    <source>
        <dbReference type="Proteomes" id="UP000253551"/>
    </source>
</evidence>
<keyword evidence="4" id="KW-1185">Reference proteome</keyword>
<dbReference type="Gene3D" id="1.10.8.270">
    <property type="entry name" value="putative rabgap domain of human tbc1 domain family member 14 like domains"/>
    <property type="match status" value="1"/>
</dbReference>
<dbReference type="Proteomes" id="UP000253551">
    <property type="component" value="Unassembled WGS sequence"/>
</dbReference>
<dbReference type="Pfam" id="PF00566">
    <property type="entry name" value="RabGAP-TBC"/>
    <property type="match status" value="1"/>
</dbReference>
<feature type="non-terminal residue" evidence="3">
    <location>
        <position position="393"/>
    </location>
</feature>